<gene>
    <name evidence="1" type="primary">Nfu_g_1_025663</name>
    <name evidence="2" type="synonym">Nfu_g_1_024840</name>
</gene>
<sequence>ATLRKLNLFNRIKRLVHMYARHDRIISVRVHVNRDSEIPINQDFNRIEEIWHM</sequence>
<organism evidence="1">
    <name type="scientific">Nothobranchius kuhntae</name>
    <name type="common">Beira killifish</name>
    <dbReference type="NCBI Taxonomy" id="321403"/>
    <lineage>
        <taxon>Eukaryota</taxon>
        <taxon>Metazoa</taxon>
        <taxon>Chordata</taxon>
        <taxon>Craniata</taxon>
        <taxon>Vertebrata</taxon>
        <taxon>Euteleostomi</taxon>
        <taxon>Actinopterygii</taxon>
        <taxon>Neopterygii</taxon>
        <taxon>Teleostei</taxon>
        <taxon>Neoteleostei</taxon>
        <taxon>Acanthomorphata</taxon>
        <taxon>Ovalentaria</taxon>
        <taxon>Atherinomorphae</taxon>
        <taxon>Cyprinodontiformes</taxon>
        <taxon>Nothobranchiidae</taxon>
        <taxon>Nothobranchius</taxon>
    </lineage>
</organism>
<reference evidence="1" key="1">
    <citation type="submission" date="2016-05" db="EMBL/GenBank/DDBJ databases">
        <authorList>
            <person name="Lavstsen T."/>
            <person name="Jespersen J.S."/>
        </authorList>
    </citation>
    <scope>NUCLEOTIDE SEQUENCE</scope>
    <source>
        <tissue evidence="1">Brain</tissue>
    </source>
</reference>
<dbReference type="EMBL" id="HAEE01012827">
    <property type="protein sequence ID" value="SBR32877.1"/>
    <property type="molecule type" value="Transcribed_RNA"/>
</dbReference>
<name>A0A1A8K1W8_NOTKU</name>
<feature type="non-terminal residue" evidence="1">
    <location>
        <position position="1"/>
    </location>
</feature>
<evidence type="ECO:0000313" key="1">
    <source>
        <dbReference type="EMBL" id="SBR26323.1"/>
    </source>
</evidence>
<proteinExistence type="predicted"/>
<accession>A0A1A8K1W8</accession>
<dbReference type="AlphaFoldDB" id="A0A1A8K1W8"/>
<dbReference type="EMBL" id="HAEE01006303">
    <property type="protein sequence ID" value="SBR26323.1"/>
    <property type="molecule type" value="Transcribed_RNA"/>
</dbReference>
<evidence type="ECO:0000313" key="2">
    <source>
        <dbReference type="EMBL" id="SBR32877.1"/>
    </source>
</evidence>
<protein>
    <submittedName>
        <fullName evidence="1">Uncharacterized protein</fullName>
    </submittedName>
</protein>
<reference evidence="1" key="2">
    <citation type="submission" date="2016-06" db="EMBL/GenBank/DDBJ databases">
        <title>The genome of a short-lived fish provides insights into sex chromosome evolution and the genetic control of aging.</title>
        <authorList>
            <person name="Reichwald K."/>
            <person name="Felder M."/>
            <person name="Petzold A."/>
            <person name="Koch P."/>
            <person name="Groth M."/>
            <person name="Platzer M."/>
        </authorList>
    </citation>
    <scope>NUCLEOTIDE SEQUENCE</scope>
    <source>
        <tissue evidence="1">Brain</tissue>
    </source>
</reference>